<keyword evidence="4 6" id="KW-0472">Membrane</keyword>
<accession>A0ABU6NK70</accession>
<dbReference type="Proteomes" id="UP001341820">
    <property type="component" value="Unassembled WGS sequence"/>
</dbReference>
<evidence type="ECO:0000256" key="1">
    <source>
        <dbReference type="ARBA" id="ARBA00004141"/>
    </source>
</evidence>
<dbReference type="Pfam" id="PF05105">
    <property type="entry name" value="Phage_holin_4_1"/>
    <property type="match status" value="1"/>
</dbReference>
<evidence type="ECO:0000256" key="6">
    <source>
        <dbReference type="SAM" id="Phobius"/>
    </source>
</evidence>
<evidence type="ECO:0000313" key="7">
    <source>
        <dbReference type="EMBL" id="MED4128607.1"/>
    </source>
</evidence>
<dbReference type="NCBIfam" id="TIGR01593">
    <property type="entry name" value="holin_tox_secr"/>
    <property type="match status" value="1"/>
</dbReference>
<evidence type="ECO:0000256" key="5">
    <source>
        <dbReference type="ARBA" id="ARBA00023600"/>
    </source>
</evidence>
<evidence type="ECO:0000256" key="4">
    <source>
        <dbReference type="ARBA" id="ARBA00023136"/>
    </source>
</evidence>
<evidence type="ECO:0000256" key="2">
    <source>
        <dbReference type="ARBA" id="ARBA00022692"/>
    </source>
</evidence>
<name>A0ABU6NK70_9BACI</name>
<keyword evidence="8" id="KW-1185">Reference proteome</keyword>
<comment type="subcellular location">
    <subcellularLocation>
        <location evidence="1">Membrane</location>
        <topology evidence="1">Multi-pass membrane protein</topology>
    </subcellularLocation>
</comment>
<comment type="caution">
    <text evidence="7">The sequence shown here is derived from an EMBL/GenBank/DDBJ whole genome shotgun (WGS) entry which is preliminary data.</text>
</comment>
<sequence length="135" mass="14961">MDQIAVFLNMDNLSIARSYLFGNVKYLDLLMLLMFVDIVTGILCAIKERRLRSRTALYGYARKIAVFGIIILANVMDVILNLSGAVAMATVLFYIANEGLSILENAKTLGAKSPKFLLDKLQVVKDGAVKDKKED</sequence>
<feature type="transmembrane region" description="Helical" evidence="6">
    <location>
        <begin position="26"/>
        <end position="46"/>
    </location>
</feature>
<evidence type="ECO:0000313" key="8">
    <source>
        <dbReference type="Proteomes" id="UP001341820"/>
    </source>
</evidence>
<evidence type="ECO:0000256" key="3">
    <source>
        <dbReference type="ARBA" id="ARBA00022989"/>
    </source>
</evidence>
<gene>
    <name evidence="7" type="ORF">P5F74_10720</name>
</gene>
<feature type="transmembrane region" description="Helical" evidence="6">
    <location>
        <begin position="66"/>
        <end position="95"/>
    </location>
</feature>
<keyword evidence="2 6" id="KW-0812">Transmembrane</keyword>
<dbReference type="InterPro" id="IPR006480">
    <property type="entry name" value="Phage_holin_4_1"/>
</dbReference>
<organism evidence="7 8">
    <name type="scientific">Shouchella miscanthi</name>
    <dbReference type="NCBI Taxonomy" id="2598861"/>
    <lineage>
        <taxon>Bacteria</taxon>
        <taxon>Bacillati</taxon>
        <taxon>Bacillota</taxon>
        <taxon>Bacilli</taxon>
        <taxon>Bacillales</taxon>
        <taxon>Bacillaceae</taxon>
        <taxon>Shouchella</taxon>
    </lineage>
</organism>
<comment type="similarity">
    <text evidence="5">Belongs to the bacteriophage holin family. Cp-1 holin subfamily.</text>
</comment>
<dbReference type="EMBL" id="JAROAS010000021">
    <property type="protein sequence ID" value="MED4128607.1"/>
    <property type="molecule type" value="Genomic_DNA"/>
</dbReference>
<proteinExistence type="inferred from homology"/>
<keyword evidence="3 6" id="KW-1133">Transmembrane helix</keyword>
<reference evidence="7 8" key="1">
    <citation type="submission" date="2023-03" db="EMBL/GenBank/DDBJ databases">
        <title>Bacillus Genome Sequencing.</title>
        <authorList>
            <person name="Dunlap C."/>
        </authorList>
    </citation>
    <scope>NUCLEOTIDE SEQUENCE [LARGE SCALE GENOMIC DNA]</scope>
    <source>
        <strain evidence="7 8">B-4107</strain>
    </source>
</reference>
<protein>
    <submittedName>
        <fullName evidence="7">Phage holin family protein</fullName>
    </submittedName>
</protein>